<comment type="caution">
    <text evidence="2">The sequence shown here is derived from an EMBL/GenBank/DDBJ whole genome shotgun (WGS) entry which is preliminary data.</text>
</comment>
<dbReference type="EMBL" id="LJYW01000001">
    <property type="protein sequence ID" value="KPL52564.1"/>
    <property type="molecule type" value="Genomic_DNA"/>
</dbReference>
<evidence type="ECO:0000313" key="3">
    <source>
        <dbReference type="Proteomes" id="UP000048984"/>
    </source>
</evidence>
<gene>
    <name evidence="2" type="ORF">ABB55_10285</name>
</gene>
<dbReference type="InterPro" id="IPR016181">
    <property type="entry name" value="Acyl_CoA_acyltransferase"/>
</dbReference>
<dbReference type="RefSeq" id="WP_054358727.1">
    <property type="nucleotide sequence ID" value="NZ_LJYW01000001.1"/>
</dbReference>
<evidence type="ECO:0000259" key="1">
    <source>
        <dbReference type="PROSITE" id="PS51729"/>
    </source>
</evidence>
<keyword evidence="3" id="KW-1185">Reference proteome</keyword>
<reference evidence="2 3" key="2">
    <citation type="submission" date="2015-10" db="EMBL/GenBank/DDBJ databases">
        <title>Draft Genome Sequence of Prosthecomicrobium hirschii ATCC 27832.</title>
        <authorList>
            <person name="Daniel J."/>
            <person name="Givan S.A."/>
            <person name="Brun Y.V."/>
            <person name="Brown P.J."/>
        </authorList>
    </citation>
    <scope>NUCLEOTIDE SEQUENCE [LARGE SCALE GENOMIC DNA]</scope>
    <source>
        <strain evidence="2 3">16</strain>
    </source>
</reference>
<dbReference type="Pfam" id="PF14542">
    <property type="entry name" value="Acetyltransf_CG"/>
    <property type="match status" value="1"/>
</dbReference>
<dbReference type="AlphaFoldDB" id="A0A0P6VMM3"/>
<organism evidence="2 3">
    <name type="scientific">Prosthecodimorpha hirschii</name>
    <dbReference type="NCBI Taxonomy" id="665126"/>
    <lineage>
        <taxon>Bacteria</taxon>
        <taxon>Pseudomonadati</taxon>
        <taxon>Pseudomonadota</taxon>
        <taxon>Alphaproteobacteria</taxon>
        <taxon>Hyphomicrobiales</taxon>
        <taxon>Ancalomicrobiaceae</taxon>
        <taxon>Prosthecodimorpha</taxon>
    </lineage>
</organism>
<dbReference type="InterPro" id="IPR045057">
    <property type="entry name" value="Gcn5-rel_NAT"/>
</dbReference>
<dbReference type="InterPro" id="IPR031165">
    <property type="entry name" value="GNAT_YJDJ"/>
</dbReference>
<proteinExistence type="predicted"/>
<feature type="domain" description="N-acetyltransferase" evidence="1">
    <location>
        <begin position="15"/>
        <end position="100"/>
    </location>
</feature>
<dbReference type="PROSITE" id="PS51729">
    <property type="entry name" value="GNAT_YJDJ"/>
    <property type="match status" value="1"/>
</dbReference>
<dbReference type="STRING" id="665126.ABB55_10285"/>
<dbReference type="SUPFAM" id="SSF55729">
    <property type="entry name" value="Acyl-CoA N-acyltransferases (Nat)"/>
    <property type="match status" value="1"/>
</dbReference>
<evidence type="ECO:0000313" key="2">
    <source>
        <dbReference type="EMBL" id="KPL52564.1"/>
    </source>
</evidence>
<dbReference type="PANTHER" id="PTHR31435:SF10">
    <property type="entry name" value="BSR4717 PROTEIN"/>
    <property type="match status" value="1"/>
</dbReference>
<dbReference type="PANTHER" id="PTHR31435">
    <property type="entry name" value="PROTEIN NATD1"/>
    <property type="match status" value="1"/>
</dbReference>
<dbReference type="Proteomes" id="UP000048984">
    <property type="component" value="Unassembled WGS sequence"/>
</dbReference>
<protein>
    <recommendedName>
        <fullName evidence="1">N-acetyltransferase domain-containing protein</fullName>
    </recommendedName>
</protein>
<sequence length="100" mass="10918">MTHPNPAGSTTNGFRDNAAGNRFELEIDGLVAFADYRRRDGLLIVTHVEAPVPLRGTGAADRLMRAVAETARAEGLSIRPLCGYAAGWLRTHREFRDLAV</sequence>
<dbReference type="Gene3D" id="3.40.630.30">
    <property type="match status" value="1"/>
</dbReference>
<accession>A0A0P6VMM3</accession>
<reference evidence="2 3" key="1">
    <citation type="submission" date="2015-09" db="EMBL/GenBank/DDBJ databases">
        <authorList>
            <person name="Jackson K.R."/>
            <person name="Lunt B.L."/>
            <person name="Fisher J.N.B."/>
            <person name="Gardner A.V."/>
            <person name="Bailey M.E."/>
            <person name="Deus L.M."/>
            <person name="Earl A.S."/>
            <person name="Gibby P.D."/>
            <person name="Hartmann K.A."/>
            <person name="Liu J.E."/>
            <person name="Manci A.M."/>
            <person name="Nielsen D.A."/>
            <person name="Solomon M.B."/>
            <person name="Breakwell D.P."/>
            <person name="Burnett S.H."/>
            <person name="Grose J.H."/>
        </authorList>
    </citation>
    <scope>NUCLEOTIDE SEQUENCE [LARGE SCALE GENOMIC DNA]</scope>
    <source>
        <strain evidence="2 3">16</strain>
    </source>
</reference>
<name>A0A0P6VMM3_9HYPH</name>